<dbReference type="PANTHER" id="PTHR23421">
    <property type="entry name" value="BETA-GALACTOSIDASE RELATED"/>
    <property type="match status" value="1"/>
</dbReference>
<protein>
    <recommendedName>
        <fullName evidence="7">Beta-galactosidase</fullName>
        <ecNumber evidence="7">3.2.1.23</ecNumber>
    </recommendedName>
</protein>
<keyword evidence="2" id="KW-0732">Signal</keyword>
<dbReference type="InterPro" id="IPR008979">
    <property type="entry name" value="Galactose-bd-like_sf"/>
</dbReference>
<dbReference type="InterPro" id="IPR017853">
    <property type="entry name" value="GH"/>
</dbReference>
<dbReference type="InterPro" id="IPR001944">
    <property type="entry name" value="Glycoside_Hdrlase_35"/>
</dbReference>
<dbReference type="InterPro" id="IPR048913">
    <property type="entry name" value="BetaGal_gal-bd"/>
</dbReference>
<evidence type="ECO:0000259" key="11">
    <source>
        <dbReference type="Pfam" id="PF21317"/>
    </source>
</evidence>
<accession>A0A8D9EZG8</accession>
<feature type="domain" description="Glycoside hydrolase 35 catalytic" evidence="10">
    <location>
        <begin position="59"/>
        <end position="379"/>
    </location>
</feature>
<keyword evidence="4" id="KW-0325">Glycoprotein</keyword>
<evidence type="ECO:0000256" key="9">
    <source>
        <dbReference type="SAM" id="Phobius"/>
    </source>
</evidence>
<evidence type="ECO:0000256" key="1">
    <source>
        <dbReference type="ARBA" id="ARBA00009809"/>
    </source>
</evidence>
<name>A0A8D9EZG8_9HEMI</name>
<dbReference type="InterPro" id="IPR048912">
    <property type="entry name" value="BetaGal1-like_ABD1"/>
</dbReference>
<dbReference type="PIRSF" id="PIRSF006336">
    <property type="entry name" value="B-gal"/>
    <property type="match status" value="1"/>
</dbReference>
<dbReference type="PROSITE" id="PS01182">
    <property type="entry name" value="GLYCOSYL_HYDROL_F35"/>
    <property type="match status" value="1"/>
</dbReference>
<keyword evidence="9" id="KW-0472">Membrane</keyword>
<evidence type="ECO:0000313" key="13">
    <source>
        <dbReference type="EMBL" id="CAG6769680.1"/>
    </source>
</evidence>
<evidence type="ECO:0000256" key="5">
    <source>
        <dbReference type="ARBA" id="ARBA00023295"/>
    </source>
</evidence>
<evidence type="ECO:0000256" key="4">
    <source>
        <dbReference type="ARBA" id="ARBA00023180"/>
    </source>
</evidence>
<feature type="domain" description="Beta-galactosidase 1-like first all-beta" evidence="11">
    <location>
        <begin position="423"/>
        <end position="531"/>
    </location>
</feature>
<evidence type="ECO:0000256" key="6">
    <source>
        <dbReference type="PIRSR" id="PIRSR006336-1"/>
    </source>
</evidence>
<dbReference type="Gene3D" id="2.60.120.260">
    <property type="entry name" value="Galactose-binding domain-like"/>
    <property type="match status" value="2"/>
</dbReference>
<keyword evidence="5 7" id="KW-0326">Glycosidase</keyword>
<comment type="similarity">
    <text evidence="1 8">Belongs to the glycosyl hydrolase 35 family.</text>
</comment>
<feature type="active site" description="Proton donor" evidence="6">
    <location>
        <position position="207"/>
    </location>
</feature>
<dbReference type="Pfam" id="PF21317">
    <property type="entry name" value="BetaGal_ABD_1"/>
    <property type="match status" value="1"/>
</dbReference>
<dbReference type="SUPFAM" id="SSF51445">
    <property type="entry name" value="(Trans)glycosidases"/>
    <property type="match status" value="1"/>
</dbReference>
<dbReference type="InterPro" id="IPR031330">
    <property type="entry name" value="Gly_Hdrlase_35_cat"/>
</dbReference>
<dbReference type="GO" id="GO:0004565">
    <property type="term" value="F:beta-galactosidase activity"/>
    <property type="evidence" value="ECO:0007669"/>
    <property type="project" value="UniProtKB-EC"/>
</dbReference>
<feature type="domain" description="Beta-galactosidase galactose-binding" evidence="12">
    <location>
        <begin position="554"/>
        <end position="615"/>
    </location>
</feature>
<dbReference type="Pfam" id="PF21467">
    <property type="entry name" value="BetaGal_gal-bd"/>
    <property type="match status" value="1"/>
</dbReference>
<dbReference type="GO" id="GO:0005975">
    <property type="term" value="P:carbohydrate metabolic process"/>
    <property type="evidence" value="ECO:0007669"/>
    <property type="project" value="InterPro"/>
</dbReference>
<evidence type="ECO:0000256" key="8">
    <source>
        <dbReference type="RuleBase" id="RU003679"/>
    </source>
</evidence>
<organism evidence="13">
    <name type="scientific">Cacopsylla melanoneura</name>
    <dbReference type="NCBI Taxonomy" id="428564"/>
    <lineage>
        <taxon>Eukaryota</taxon>
        <taxon>Metazoa</taxon>
        <taxon>Ecdysozoa</taxon>
        <taxon>Arthropoda</taxon>
        <taxon>Hexapoda</taxon>
        <taxon>Insecta</taxon>
        <taxon>Pterygota</taxon>
        <taxon>Neoptera</taxon>
        <taxon>Paraneoptera</taxon>
        <taxon>Hemiptera</taxon>
        <taxon>Sternorrhyncha</taxon>
        <taxon>Psylloidea</taxon>
        <taxon>Psyllidae</taxon>
        <taxon>Psyllinae</taxon>
        <taxon>Cacopsylla</taxon>
    </lineage>
</organism>
<dbReference type="AlphaFoldDB" id="A0A8D9EZG8"/>
<dbReference type="Pfam" id="PF01301">
    <property type="entry name" value="Glyco_hydro_35"/>
    <property type="match status" value="1"/>
</dbReference>
<sequence length="645" mass="74992">MIKHVVMWILRTRRTRVFQLVCLKTFLIFFVLLYSLDKLSQRWSRMSRTFEIDRLHDTFTMDGRPFRFISGSFHYFRAPQSKWRSIMRSMRAAGLTALSTYIEWSSHEVIPRQYRYEGHRDFEYFFQLAAEEGLYVLLRPGPFICGERDFGGLPAWLLSVAPDIVLRRNNPKYQFYVTRWFQQLFPKLQKHLYGNGGPIILVQVENEYGSDENCDPEHAIWLRDLLRSYVKDNAVLYSTDGAFEDFLACTVDGVYATVDFTAFQNTNASFQAQRFVERRGPLVNSEFYTGWLTHWQDPFVETVPTEDVINSLREMLDLGANINMYMFYGGTNFGFTSGANYNEKKGYEPSLTSYDYDSPLNEAGDPTDKYFAIRNLLGNYVELPQLPLPRETSKGDYGKVLLNPQDSIFELTSKISSVYSEHPMSFESLSQSTGFVLYDTIIPDIACESCLLDVPKLHDFAYVFLDEQLVAQLYRIAQTNSSLTVEPNQKLSIFVENMGRINQGEIHDFKGILSQVTLQGQVLTDWMMYKFPLDKIFFNTSVQRSERTKSAMCPRFFLGTFEIDHAQILDTFLDMRRWSKGVVFINGHNLGRYWSEKGPQYSLFVPSDFLRLGLNKIVVFELFNAPENRMVQFSTKPIFNYDTLQ</sequence>
<evidence type="ECO:0000256" key="2">
    <source>
        <dbReference type="ARBA" id="ARBA00022729"/>
    </source>
</evidence>
<feature type="transmembrane region" description="Helical" evidence="9">
    <location>
        <begin position="17"/>
        <end position="36"/>
    </location>
</feature>
<dbReference type="PRINTS" id="PR00742">
    <property type="entry name" value="GLHYDRLASE35"/>
</dbReference>
<dbReference type="InterPro" id="IPR019801">
    <property type="entry name" value="Glyco_hydro_35_CS"/>
</dbReference>
<proteinExistence type="inferred from homology"/>
<evidence type="ECO:0000256" key="7">
    <source>
        <dbReference type="RuleBase" id="RU000675"/>
    </source>
</evidence>
<comment type="catalytic activity">
    <reaction evidence="7">
        <text>Hydrolysis of terminal non-reducing beta-D-galactose residues in beta-D-galactosides.</text>
        <dbReference type="EC" id="3.2.1.23"/>
    </reaction>
</comment>
<dbReference type="InterPro" id="IPR026283">
    <property type="entry name" value="B-gal_1-like"/>
</dbReference>
<feature type="active site" description="Nucleophile" evidence="6">
    <location>
        <position position="286"/>
    </location>
</feature>
<keyword evidence="3 7" id="KW-0378">Hydrolase</keyword>
<dbReference type="EC" id="3.2.1.23" evidence="7"/>
<evidence type="ECO:0000256" key="3">
    <source>
        <dbReference type="ARBA" id="ARBA00022801"/>
    </source>
</evidence>
<dbReference type="Gene3D" id="3.20.20.80">
    <property type="entry name" value="Glycosidases"/>
    <property type="match status" value="1"/>
</dbReference>
<evidence type="ECO:0000259" key="10">
    <source>
        <dbReference type="Pfam" id="PF01301"/>
    </source>
</evidence>
<reference evidence="13" key="1">
    <citation type="submission" date="2021-05" db="EMBL/GenBank/DDBJ databases">
        <authorList>
            <person name="Alioto T."/>
            <person name="Alioto T."/>
            <person name="Gomez Garrido J."/>
        </authorList>
    </citation>
    <scope>NUCLEOTIDE SEQUENCE</scope>
</reference>
<keyword evidence="9" id="KW-0812">Transmembrane</keyword>
<dbReference type="EMBL" id="HBUF01579648">
    <property type="protein sequence ID" value="CAG6769680.1"/>
    <property type="molecule type" value="Transcribed_RNA"/>
</dbReference>
<evidence type="ECO:0000259" key="12">
    <source>
        <dbReference type="Pfam" id="PF21467"/>
    </source>
</evidence>
<dbReference type="SUPFAM" id="SSF49785">
    <property type="entry name" value="Galactose-binding domain-like"/>
    <property type="match status" value="1"/>
</dbReference>
<keyword evidence="9" id="KW-1133">Transmembrane helix</keyword>
<dbReference type="FunFam" id="3.20.20.80:FF:000017">
    <property type="entry name" value="Beta-galactosidase"/>
    <property type="match status" value="1"/>
</dbReference>